<dbReference type="SUPFAM" id="SSF52096">
    <property type="entry name" value="ClpP/crotonase"/>
    <property type="match status" value="1"/>
</dbReference>
<dbReference type="EMBL" id="ML736170">
    <property type="protein sequence ID" value="KAE8381485.1"/>
    <property type="molecule type" value="Genomic_DNA"/>
</dbReference>
<dbReference type="InterPro" id="IPR001753">
    <property type="entry name" value="Enoyl-CoA_hydra/iso"/>
</dbReference>
<proteinExistence type="inferred from homology"/>
<keyword evidence="3" id="KW-1185">Reference proteome</keyword>
<reference evidence="2 3" key="1">
    <citation type="submission" date="2019-04" db="EMBL/GenBank/DDBJ databases">
        <title>Friends and foes A comparative genomics studyof 23 Aspergillus species from section Flavi.</title>
        <authorList>
            <consortium name="DOE Joint Genome Institute"/>
            <person name="Kjaerbolling I."/>
            <person name="Vesth T."/>
            <person name="Frisvad J.C."/>
            <person name="Nybo J.L."/>
            <person name="Theobald S."/>
            <person name="Kildgaard S."/>
            <person name="Isbrandt T."/>
            <person name="Kuo A."/>
            <person name="Sato A."/>
            <person name="Lyhne E.K."/>
            <person name="Kogle M.E."/>
            <person name="Wiebenga A."/>
            <person name="Kun R.S."/>
            <person name="Lubbers R.J."/>
            <person name="Makela M.R."/>
            <person name="Barry K."/>
            <person name="Chovatia M."/>
            <person name="Clum A."/>
            <person name="Daum C."/>
            <person name="Haridas S."/>
            <person name="He G."/>
            <person name="LaButti K."/>
            <person name="Lipzen A."/>
            <person name="Mondo S."/>
            <person name="Riley R."/>
            <person name="Salamov A."/>
            <person name="Simmons B.A."/>
            <person name="Magnuson J.K."/>
            <person name="Henrissat B."/>
            <person name="Mortensen U.H."/>
            <person name="Larsen T.O."/>
            <person name="Devries R.P."/>
            <person name="Grigoriev I.V."/>
            <person name="Machida M."/>
            <person name="Baker S.E."/>
            <person name="Andersen M.R."/>
        </authorList>
    </citation>
    <scope>NUCLEOTIDE SEQUENCE [LARGE SCALE GENOMIC DNA]</scope>
    <source>
        <strain evidence="2 3">IBT 29228</strain>
    </source>
</reference>
<dbReference type="Gene3D" id="3.90.226.10">
    <property type="entry name" value="2-enoyl-CoA Hydratase, Chain A, domain 1"/>
    <property type="match status" value="1"/>
</dbReference>
<dbReference type="CDD" id="cd06558">
    <property type="entry name" value="crotonase-like"/>
    <property type="match status" value="1"/>
</dbReference>
<comment type="similarity">
    <text evidence="1">Belongs to the enoyl-CoA hydratase/isomerase family.</text>
</comment>
<dbReference type="Proteomes" id="UP000326198">
    <property type="component" value="Unassembled WGS sequence"/>
</dbReference>
<organism evidence="2 3">
    <name type="scientific">Aspergillus bertholletiae</name>
    <dbReference type="NCBI Taxonomy" id="1226010"/>
    <lineage>
        <taxon>Eukaryota</taxon>
        <taxon>Fungi</taxon>
        <taxon>Dikarya</taxon>
        <taxon>Ascomycota</taxon>
        <taxon>Pezizomycotina</taxon>
        <taxon>Eurotiomycetes</taxon>
        <taxon>Eurotiomycetidae</taxon>
        <taxon>Eurotiales</taxon>
        <taxon>Aspergillaceae</taxon>
        <taxon>Aspergillus</taxon>
        <taxon>Aspergillus subgen. Circumdati</taxon>
    </lineage>
</organism>
<dbReference type="InterPro" id="IPR029045">
    <property type="entry name" value="ClpP/crotonase-like_dom_sf"/>
</dbReference>
<dbReference type="AlphaFoldDB" id="A0A5N7BIC2"/>
<dbReference type="Gene3D" id="3.30.300.220">
    <property type="match status" value="1"/>
</dbReference>
<name>A0A5N7BIC2_9EURO</name>
<dbReference type="OrthoDB" id="2018133at2759"/>
<dbReference type="InterPro" id="IPR051053">
    <property type="entry name" value="ECH/Chromodomain_protein"/>
</dbReference>
<evidence type="ECO:0000313" key="2">
    <source>
        <dbReference type="EMBL" id="KAE8381485.1"/>
    </source>
</evidence>
<gene>
    <name evidence="2" type="ORF">BDV26DRAFT_301374</name>
</gene>
<dbReference type="PANTHER" id="PTHR43684">
    <property type="match status" value="1"/>
</dbReference>
<evidence type="ECO:0000313" key="3">
    <source>
        <dbReference type="Proteomes" id="UP000326198"/>
    </source>
</evidence>
<dbReference type="Pfam" id="PF00378">
    <property type="entry name" value="ECH_1"/>
    <property type="match status" value="1"/>
</dbReference>
<dbReference type="Gene3D" id="1.10.12.10">
    <property type="entry name" value="Lyase 2-enoyl-coa Hydratase, Chain A, domain 2"/>
    <property type="match status" value="1"/>
</dbReference>
<sequence>MVYVMRKILLTLNRPGQLNAVTVQMVEEIIAAYRYFDTDESSDYNRIRTSILGGRATLAIHNCTKPTIMAINGPTVGFGIALALPATIRVACASSKISFSFSRRGLVLEACSSFFLPRLVGMSRALHLVTAGATYTMSDPLLSNLFSEVLPTPEETIASTLRIAGEIAKGTSTASMKVMRDLIVLMSHDGVEGVNSFIQKRDPEFKGTMSRNAPVGWPWWETVQVASNAKL</sequence>
<accession>A0A5N7BIC2</accession>
<dbReference type="InterPro" id="IPR014748">
    <property type="entry name" value="Enoyl-CoA_hydra_C"/>
</dbReference>
<protein>
    <submittedName>
        <fullName evidence="2">ClpP/crotonase-like domain-containing protein</fullName>
    </submittedName>
</protein>
<evidence type="ECO:0000256" key="1">
    <source>
        <dbReference type="ARBA" id="ARBA00005254"/>
    </source>
</evidence>
<dbReference type="PANTHER" id="PTHR43684:SF4">
    <property type="entry name" value="ENOYL-COA HYDRATASE_ISOMERASE FAMILY PROTEIN (AFU_ORTHOLOGUE AFUA_1G01890)"/>
    <property type="match status" value="1"/>
</dbReference>